<name>A0A9Q3L5G8_9BASI</name>
<dbReference type="OrthoDB" id="58570at2759"/>
<evidence type="ECO:0000313" key="1">
    <source>
        <dbReference type="EMBL" id="MBW0591594.1"/>
    </source>
</evidence>
<organism evidence="1 2">
    <name type="scientific">Austropuccinia psidii MF-1</name>
    <dbReference type="NCBI Taxonomy" id="1389203"/>
    <lineage>
        <taxon>Eukaryota</taxon>
        <taxon>Fungi</taxon>
        <taxon>Dikarya</taxon>
        <taxon>Basidiomycota</taxon>
        <taxon>Pucciniomycotina</taxon>
        <taxon>Pucciniomycetes</taxon>
        <taxon>Pucciniales</taxon>
        <taxon>Sphaerophragmiaceae</taxon>
        <taxon>Austropuccinia</taxon>
    </lineage>
</organism>
<dbReference type="EMBL" id="AVOT02143969">
    <property type="protein sequence ID" value="MBW0591594.1"/>
    <property type="molecule type" value="Genomic_DNA"/>
</dbReference>
<dbReference type="Proteomes" id="UP000765509">
    <property type="component" value="Unassembled WGS sequence"/>
</dbReference>
<gene>
    <name evidence="1" type="ORF">O181_131309</name>
</gene>
<protein>
    <submittedName>
        <fullName evidence="1">Uncharacterized protein</fullName>
    </submittedName>
</protein>
<reference evidence="1" key="1">
    <citation type="submission" date="2021-03" db="EMBL/GenBank/DDBJ databases">
        <title>Draft genome sequence of rust myrtle Austropuccinia psidii MF-1, a brazilian biotype.</title>
        <authorList>
            <person name="Quecine M.C."/>
            <person name="Pachon D.M.R."/>
            <person name="Bonatelli M.L."/>
            <person name="Correr F.H."/>
            <person name="Franceschini L.M."/>
            <person name="Leite T.F."/>
            <person name="Margarido G.R.A."/>
            <person name="Almeida C.A."/>
            <person name="Ferrarezi J.A."/>
            <person name="Labate C.A."/>
        </authorList>
    </citation>
    <scope>NUCLEOTIDE SEQUENCE</scope>
    <source>
        <strain evidence="1">MF-1</strain>
    </source>
</reference>
<keyword evidence="2" id="KW-1185">Reference proteome</keyword>
<evidence type="ECO:0000313" key="2">
    <source>
        <dbReference type="Proteomes" id="UP000765509"/>
    </source>
</evidence>
<feature type="non-terminal residue" evidence="1">
    <location>
        <position position="1"/>
    </location>
</feature>
<comment type="caution">
    <text evidence="1">The sequence shown here is derived from an EMBL/GenBank/DDBJ whole genome shotgun (WGS) entry which is preliminary data.</text>
</comment>
<accession>A0A9Q3L5G8</accession>
<proteinExistence type="predicted"/>
<dbReference type="AlphaFoldDB" id="A0A9Q3L5G8"/>
<sequence>WNSLDTVGELEWAQDIRTHPIHTVIERVLKSDWRSKSAKCKDTLRGADMTLHKFRWPWSGDKDKGDECKRTEPIVPIAKIENCEEECSQWDFQDSWNIK</sequence>